<dbReference type="EMBL" id="CP038149">
    <property type="protein sequence ID" value="QBQ99955.1"/>
    <property type="molecule type" value="Genomic_DNA"/>
</dbReference>
<sequence>MNETIRIEQDSRAICVKVLEGPLEKYRRAVSVTMTPIRFRLDGVKVDGHLEAYGDFQSRQSIADDFQSIADTGGRVIAGVFQLKDGTHELGWLLSDSRPVISIASRQAMIQRSIASTPATLRFLTWGSLVAVLGLWAGLRVADISKLLSILLALSGLLGAIAALWALIMGIGQLGTLYTCRRRKATLDAMESARLRYQASTHSTDSAMREGELHGR</sequence>
<keyword evidence="1" id="KW-1133">Transmembrane helix</keyword>
<feature type="transmembrane region" description="Helical" evidence="1">
    <location>
        <begin position="119"/>
        <end position="138"/>
    </location>
</feature>
<organism evidence="2 3">
    <name type="scientific">Paraburkholderia pallida</name>
    <dbReference type="NCBI Taxonomy" id="2547399"/>
    <lineage>
        <taxon>Bacteria</taxon>
        <taxon>Pseudomonadati</taxon>
        <taxon>Pseudomonadota</taxon>
        <taxon>Betaproteobacteria</taxon>
        <taxon>Burkholderiales</taxon>
        <taxon>Burkholderiaceae</taxon>
        <taxon>Paraburkholderia</taxon>
    </lineage>
</organism>
<keyword evidence="3" id="KW-1185">Reference proteome</keyword>
<name>A0A4P7CUZ6_9BURK</name>
<feature type="transmembrane region" description="Helical" evidence="1">
    <location>
        <begin position="150"/>
        <end position="174"/>
    </location>
</feature>
<gene>
    <name evidence="2" type="ORF">E1956_22825</name>
</gene>
<evidence type="ECO:0000313" key="3">
    <source>
        <dbReference type="Proteomes" id="UP000295727"/>
    </source>
</evidence>
<protein>
    <submittedName>
        <fullName evidence="2">Uncharacterized protein</fullName>
    </submittedName>
</protein>
<evidence type="ECO:0000256" key="1">
    <source>
        <dbReference type="SAM" id="Phobius"/>
    </source>
</evidence>
<proteinExistence type="predicted"/>
<dbReference type="AlphaFoldDB" id="A0A4P7CUZ6"/>
<evidence type="ECO:0000313" key="2">
    <source>
        <dbReference type="EMBL" id="QBQ99955.1"/>
    </source>
</evidence>
<dbReference type="Proteomes" id="UP000295727">
    <property type="component" value="Chromosome 2"/>
</dbReference>
<reference evidence="2 3" key="1">
    <citation type="submission" date="2019-03" db="EMBL/GenBank/DDBJ databases">
        <title>Paraburkholderia sp. 7MH5, isolated from subtropical forest soil.</title>
        <authorList>
            <person name="Gao Z.-H."/>
            <person name="Qiu L.-H."/>
        </authorList>
    </citation>
    <scope>NUCLEOTIDE SEQUENCE [LARGE SCALE GENOMIC DNA]</scope>
    <source>
        <strain evidence="2 3">7MH5</strain>
    </source>
</reference>
<dbReference type="OrthoDB" id="9255634at2"/>
<keyword evidence="1" id="KW-0812">Transmembrane</keyword>
<keyword evidence="1" id="KW-0472">Membrane</keyword>
<accession>A0A4P7CUZ6</accession>
<dbReference type="RefSeq" id="WP_134753167.1">
    <property type="nucleotide sequence ID" value="NZ_CP038149.1"/>
</dbReference>
<dbReference type="KEGG" id="ppai:E1956_22825"/>